<evidence type="ECO:0000256" key="6">
    <source>
        <dbReference type="ARBA" id="ARBA00023052"/>
    </source>
</evidence>
<dbReference type="NCBIfam" id="NF008907">
    <property type="entry name" value="PRK12270.1"/>
    <property type="match status" value="1"/>
</dbReference>
<dbReference type="PANTHER" id="PTHR23152:SF4">
    <property type="entry name" value="2-OXOADIPATE DEHYDROGENASE COMPLEX COMPONENT E1"/>
    <property type="match status" value="1"/>
</dbReference>
<proteinExistence type="inferred from homology"/>
<dbReference type="GO" id="GO:0005829">
    <property type="term" value="C:cytosol"/>
    <property type="evidence" value="ECO:0007669"/>
    <property type="project" value="TreeGrafter"/>
</dbReference>
<dbReference type="SUPFAM" id="SSF52518">
    <property type="entry name" value="Thiamin diphosphate-binding fold (THDP-binding)"/>
    <property type="match status" value="2"/>
</dbReference>
<comment type="cofactor">
    <cofactor evidence="1">
        <name>thiamine diphosphate</name>
        <dbReference type="ChEBI" id="CHEBI:58937"/>
    </cofactor>
</comment>
<evidence type="ECO:0000259" key="7">
    <source>
        <dbReference type="SMART" id="SM00861"/>
    </source>
</evidence>
<reference evidence="8 9" key="1">
    <citation type="submission" date="2019-02" db="EMBL/GenBank/DDBJ databases">
        <title>Deep-cultivation of Planctomycetes and their phenomic and genomic characterization uncovers novel biology.</title>
        <authorList>
            <person name="Wiegand S."/>
            <person name="Jogler M."/>
            <person name="Boedeker C."/>
            <person name="Pinto D."/>
            <person name="Vollmers J."/>
            <person name="Rivas-Marin E."/>
            <person name="Kohn T."/>
            <person name="Peeters S.H."/>
            <person name="Heuer A."/>
            <person name="Rast P."/>
            <person name="Oberbeckmann S."/>
            <person name="Bunk B."/>
            <person name="Jeske O."/>
            <person name="Meyerdierks A."/>
            <person name="Storesund J.E."/>
            <person name="Kallscheuer N."/>
            <person name="Luecker S."/>
            <person name="Lage O.M."/>
            <person name="Pohl T."/>
            <person name="Merkel B.J."/>
            <person name="Hornburger P."/>
            <person name="Mueller R.-W."/>
            <person name="Bruemmer F."/>
            <person name="Labrenz M."/>
            <person name="Spormann A.M."/>
            <person name="Op Den Camp H."/>
            <person name="Overmann J."/>
            <person name="Amann R."/>
            <person name="Jetten M.S.M."/>
            <person name="Mascher T."/>
            <person name="Medema M.H."/>
            <person name="Devos D.P."/>
            <person name="Kaster A.-K."/>
            <person name="Ovreas L."/>
            <person name="Rohde M."/>
            <person name="Galperin M.Y."/>
            <person name="Jogler C."/>
        </authorList>
    </citation>
    <scope>NUCLEOTIDE SEQUENCE [LARGE SCALE GENOMIC DNA]</scope>
    <source>
        <strain evidence="8 9">KOR42</strain>
    </source>
</reference>
<evidence type="ECO:0000256" key="5">
    <source>
        <dbReference type="ARBA" id="ARBA00023002"/>
    </source>
</evidence>
<dbReference type="Pfam" id="PF00676">
    <property type="entry name" value="E1_dh"/>
    <property type="match status" value="1"/>
</dbReference>
<protein>
    <recommendedName>
        <fullName evidence="4">oxoglutarate dehydrogenase (succinyl-transferring)</fullName>
        <ecNumber evidence="4">1.2.4.2</ecNumber>
    </recommendedName>
</protein>
<dbReference type="OrthoDB" id="9759785at2"/>
<dbReference type="GO" id="GO:0006099">
    <property type="term" value="P:tricarboxylic acid cycle"/>
    <property type="evidence" value="ECO:0007669"/>
    <property type="project" value="TreeGrafter"/>
</dbReference>
<dbReference type="AlphaFoldDB" id="A0A5C5X8I4"/>
<dbReference type="InterPro" id="IPR029061">
    <property type="entry name" value="THDP-binding"/>
</dbReference>
<dbReference type="NCBIfam" id="TIGR00239">
    <property type="entry name" value="2oxo_dh_E1"/>
    <property type="match status" value="1"/>
</dbReference>
<sequence>MSSQPVSVGSQNLSFVEDLFSSYLLDPNSVDVEWREYFDSLKNGDDRLSGGWTSSSPFPSRSMFNPPGLGTDIPYQGPAGKLDEAARQERLDQLIRNYRVRGHILASVDPLGSERPSPPELDPAFYGFGEDDFDREVSTSWVGGPATRTLRGIINWLKQTYCRSIGAQYFHIDSLQVRLWLAQRMEETGNRIKLERTEQLRILQRLADAVVFEEFLARKFVGAKSFSLEGAESLIPLLDMAIEKAGNQGVREIVIGMAHRGRLNVLANIMGKSPRVIFREFDDADPELQIGRGDVKYHLGYSWNWETSLGKNVHLSLCFNPSHLEFVNTVAQGRMRAKMDRARDFKRELGAVILIHGDAAFAGEGIVQETLNLSELAGYRTGGTIHIIVNNQVGFTTTPREGRSTTYATDIAKMLQIPIFHVNGEDPEAVAQVVNLALDFRKKFKRDVVIDMYCYRRRGHNEGDEPSFTQPVMYKEIRKHPTVFEGYMNSLLNLRGVTREEAEKIEKDRRERLETELAEARRDDFIRCVDHWGGIWAGYHGGPAKEADSPITGMDRDKMSQLIHRLIELPEGFRPHPKAQRILEARRAMADGEQPLDWGCAEVLAIASILDEHRPFRMSGQDVRRGTFSHRHAVLYDHETGDAFVSFNNIINERGYVNLHNSPLSEAGVVGFEYGYSLDCPEGLVVWEAQFGDFVNAAQVIIDQFIASAEDKWDRLSGLVMLLPHGFEGQGPEHSSARLERFLNLAAEDNIQVCQPTTPAQFFHLLRRQVLRKWKKPLIVMTPKSLLRHKACVSSLDDLSEGRFRSVLPDPEAPKPEDVKQILLCSGKIYYDLIERRAEIGDKHSMIVRIEQLYPFPTKWIRELLAPIADGTPVAWVQEEPSNMGAWGFLRIRFGEHFLKRFPFERISRPASASPATGSSRTHKFEQDQLLKAAFQIDE</sequence>
<name>A0A5C5X8I4_9PLAN</name>
<dbReference type="NCBIfam" id="NF006914">
    <property type="entry name" value="PRK09404.1"/>
    <property type="match status" value="1"/>
</dbReference>
<dbReference type="PANTHER" id="PTHR23152">
    <property type="entry name" value="2-OXOGLUTARATE DEHYDROGENASE"/>
    <property type="match status" value="1"/>
</dbReference>
<dbReference type="Gene3D" id="1.10.287.1150">
    <property type="entry name" value="TPP helical domain"/>
    <property type="match status" value="1"/>
</dbReference>
<evidence type="ECO:0000313" key="9">
    <source>
        <dbReference type="Proteomes" id="UP000317243"/>
    </source>
</evidence>
<evidence type="ECO:0000256" key="4">
    <source>
        <dbReference type="ARBA" id="ARBA00012280"/>
    </source>
</evidence>
<dbReference type="EMBL" id="SIHI01000001">
    <property type="protein sequence ID" value="TWT58661.1"/>
    <property type="molecule type" value="Genomic_DNA"/>
</dbReference>
<keyword evidence="5 8" id="KW-0560">Oxidoreductase</keyword>
<dbReference type="GO" id="GO:0045252">
    <property type="term" value="C:oxoglutarate dehydrogenase complex"/>
    <property type="evidence" value="ECO:0007669"/>
    <property type="project" value="TreeGrafter"/>
</dbReference>
<dbReference type="InterPro" id="IPR001017">
    <property type="entry name" value="DH_E1"/>
</dbReference>
<organism evidence="8 9">
    <name type="scientific">Thalassoglobus neptunius</name>
    <dbReference type="NCBI Taxonomy" id="1938619"/>
    <lineage>
        <taxon>Bacteria</taxon>
        <taxon>Pseudomonadati</taxon>
        <taxon>Planctomycetota</taxon>
        <taxon>Planctomycetia</taxon>
        <taxon>Planctomycetales</taxon>
        <taxon>Planctomycetaceae</taxon>
        <taxon>Thalassoglobus</taxon>
    </lineage>
</organism>
<keyword evidence="6" id="KW-0786">Thiamine pyrophosphate</keyword>
<comment type="function">
    <text evidence="2">E1 component of the 2-oxoglutarate dehydrogenase (OGDH) complex which catalyzes the decarboxylation of 2-oxoglutarate, the first step in the conversion of 2-oxoglutarate to succinyl-CoA and CO(2).</text>
</comment>
<dbReference type="InterPro" id="IPR042179">
    <property type="entry name" value="KGD_C_sf"/>
</dbReference>
<evidence type="ECO:0000256" key="3">
    <source>
        <dbReference type="ARBA" id="ARBA00006936"/>
    </source>
</evidence>
<dbReference type="EC" id="1.2.4.2" evidence="4"/>
<dbReference type="PIRSF" id="PIRSF000157">
    <property type="entry name" value="Oxoglu_dh_E1"/>
    <property type="match status" value="1"/>
</dbReference>
<gene>
    <name evidence="8" type="primary">sucA</name>
    <name evidence="8" type="ORF">KOR42_20430</name>
</gene>
<evidence type="ECO:0000256" key="1">
    <source>
        <dbReference type="ARBA" id="ARBA00001964"/>
    </source>
</evidence>
<feature type="domain" description="Transketolase-like pyrimidine-binding" evidence="7">
    <location>
        <begin position="596"/>
        <end position="789"/>
    </location>
</feature>
<dbReference type="Proteomes" id="UP000317243">
    <property type="component" value="Unassembled WGS sequence"/>
</dbReference>
<dbReference type="SMART" id="SM00861">
    <property type="entry name" value="Transket_pyr"/>
    <property type="match status" value="1"/>
</dbReference>
<dbReference type="InterPro" id="IPR032106">
    <property type="entry name" value="2-oxogl_dehyd_N"/>
</dbReference>
<dbReference type="InterPro" id="IPR005475">
    <property type="entry name" value="Transketolase-like_Pyr-bd"/>
</dbReference>
<dbReference type="GO" id="GO:0004591">
    <property type="term" value="F:oxoglutarate dehydrogenase (succinyl-transferring) activity"/>
    <property type="evidence" value="ECO:0007669"/>
    <property type="project" value="UniProtKB-EC"/>
</dbReference>
<dbReference type="InterPro" id="IPR031717">
    <property type="entry name" value="ODO-1/KGD_C"/>
</dbReference>
<comment type="caution">
    <text evidence="8">The sequence shown here is derived from an EMBL/GenBank/DDBJ whole genome shotgun (WGS) entry which is preliminary data.</text>
</comment>
<accession>A0A5C5X8I4</accession>
<evidence type="ECO:0000313" key="8">
    <source>
        <dbReference type="EMBL" id="TWT58661.1"/>
    </source>
</evidence>
<dbReference type="GO" id="GO:0030976">
    <property type="term" value="F:thiamine pyrophosphate binding"/>
    <property type="evidence" value="ECO:0007669"/>
    <property type="project" value="InterPro"/>
</dbReference>
<dbReference type="InterPro" id="IPR011603">
    <property type="entry name" value="2oxoglutarate_DH_E1"/>
</dbReference>
<dbReference type="Gene3D" id="3.40.50.11610">
    <property type="entry name" value="Multifunctional 2-oxoglutarate metabolism enzyme, C-terminal domain"/>
    <property type="match status" value="1"/>
</dbReference>
<comment type="similarity">
    <text evidence="3">Belongs to the alpha-ketoglutarate dehydrogenase family.</text>
</comment>
<dbReference type="Pfam" id="PF16078">
    <property type="entry name" value="2-oxogl_dehyd_N"/>
    <property type="match status" value="1"/>
</dbReference>
<evidence type="ECO:0000256" key="2">
    <source>
        <dbReference type="ARBA" id="ARBA00003906"/>
    </source>
</evidence>
<dbReference type="RefSeq" id="WP_146509205.1">
    <property type="nucleotide sequence ID" value="NZ_SIHI01000001.1"/>
</dbReference>
<dbReference type="Gene3D" id="3.40.50.12470">
    <property type="match status" value="1"/>
</dbReference>
<dbReference type="Pfam" id="PF02779">
    <property type="entry name" value="Transket_pyr"/>
    <property type="match status" value="1"/>
</dbReference>
<dbReference type="CDD" id="cd02016">
    <property type="entry name" value="TPP_E1_OGDC_like"/>
    <property type="match status" value="1"/>
</dbReference>
<dbReference type="Pfam" id="PF16870">
    <property type="entry name" value="OxoGdeHyase_C"/>
    <property type="match status" value="1"/>
</dbReference>
<dbReference type="Gene3D" id="3.40.50.970">
    <property type="match status" value="1"/>
</dbReference>
<keyword evidence="9" id="KW-1185">Reference proteome</keyword>